<proteinExistence type="predicted"/>
<name>A0A1I4E136_9HYPH</name>
<sequence>MSKGALSQDFIVPPFSVLSARAKEWQDRKRLWLDLGIDSGEGRKEDLLGGYASAMAKWSETNGKGTTPGSWASKSIFDPVLTELCYAWFCPPGGKVLDPFAGGSVRGLVAAYMGREYTGVDLRPEQVEANDLQADALGVKPRPKWKVGDAVQLYKHVRGYFDFILTCPPYGDLEKYSDDPADLSNMHYDVFIGAFRASMKQAAARLKEDRFAAIVVGDFRDREGINRGFVRDTIEACEDAGLRFYNDAVLITQAGSLPLRARGGFESGRKLGKTHQNVLIFVKGDPKAATEAAGKVTGYEFEGSA</sequence>
<accession>A0A1I4E136</accession>
<dbReference type="InterPro" id="IPR029063">
    <property type="entry name" value="SAM-dependent_MTases_sf"/>
</dbReference>
<dbReference type="Gene3D" id="3.40.50.150">
    <property type="entry name" value="Vaccinia Virus protein VP39"/>
    <property type="match status" value="2"/>
</dbReference>
<comment type="caution">
    <text evidence="1">The sequence shown here is derived from an EMBL/GenBank/DDBJ whole genome shotgun (WGS) entry which is preliminary data.</text>
</comment>
<dbReference type="EMBL" id="FOSK01000013">
    <property type="protein sequence ID" value="SFK99538.1"/>
    <property type="molecule type" value="Genomic_DNA"/>
</dbReference>
<keyword evidence="2" id="KW-1185">Reference proteome</keyword>
<dbReference type="RefSeq" id="WP_093522760.1">
    <property type="nucleotide sequence ID" value="NZ_FOSK01000013.1"/>
</dbReference>
<evidence type="ECO:0000313" key="1">
    <source>
        <dbReference type="EMBL" id="SFK99538.1"/>
    </source>
</evidence>
<gene>
    <name evidence="1" type="ORF">SAMN04488518_113126</name>
</gene>
<reference evidence="1 2" key="1">
    <citation type="submission" date="2016-10" db="EMBL/GenBank/DDBJ databases">
        <authorList>
            <person name="Varghese N."/>
            <person name="Submissions S."/>
        </authorList>
    </citation>
    <scope>NUCLEOTIDE SEQUENCE [LARGE SCALE GENOMIC DNA]</scope>
    <source>
        <strain evidence="1 2">DSM 16392</strain>
    </source>
</reference>
<protein>
    <recommendedName>
        <fullName evidence="3">DNA methylase</fullName>
    </recommendedName>
</protein>
<evidence type="ECO:0000313" key="2">
    <source>
        <dbReference type="Proteomes" id="UP000199598"/>
    </source>
</evidence>
<evidence type="ECO:0008006" key="3">
    <source>
        <dbReference type="Google" id="ProtNLM"/>
    </source>
</evidence>
<dbReference type="CDD" id="cd02440">
    <property type="entry name" value="AdoMet_MTases"/>
    <property type="match status" value="1"/>
</dbReference>
<organism evidence="1 2">
    <name type="scientific">Pseudovibrio ascidiaceicola</name>
    <dbReference type="NCBI Taxonomy" id="285279"/>
    <lineage>
        <taxon>Bacteria</taxon>
        <taxon>Pseudomonadati</taxon>
        <taxon>Pseudomonadota</taxon>
        <taxon>Alphaproteobacteria</taxon>
        <taxon>Hyphomicrobiales</taxon>
        <taxon>Stappiaceae</taxon>
        <taxon>Pseudovibrio</taxon>
    </lineage>
</organism>
<dbReference type="SUPFAM" id="SSF53335">
    <property type="entry name" value="S-adenosyl-L-methionine-dependent methyltransferases"/>
    <property type="match status" value="1"/>
</dbReference>
<dbReference type="Proteomes" id="UP000199598">
    <property type="component" value="Unassembled WGS sequence"/>
</dbReference>